<dbReference type="CDD" id="cd18095">
    <property type="entry name" value="SpoU-like_rRNA-MTase"/>
    <property type="match status" value="1"/>
</dbReference>
<dbReference type="InterPro" id="IPR029028">
    <property type="entry name" value="Alpha/beta_knot_MTases"/>
</dbReference>
<comment type="similarity">
    <text evidence="1">Belongs to the class IV-like SAM-binding methyltransferase superfamily. RNA methyltransferase TrmH family.</text>
</comment>
<evidence type="ECO:0000256" key="3">
    <source>
        <dbReference type="ARBA" id="ARBA00022679"/>
    </source>
</evidence>
<dbReference type="InterPro" id="IPR029064">
    <property type="entry name" value="Ribosomal_eL30-like_sf"/>
</dbReference>
<keyword evidence="4" id="KW-0472">Membrane</keyword>
<dbReference type="GO" id="GO:0006396">
    <property type="term" value="P:RNA processing"/>
    <property type="evidence" value="ECO:0007669"/>
    <property type="project" value="InterPro"/>
</dbReference>
<proteinExistence type="inferred from homology"/>
<keyword evidence="4" id="KW-1133">Transmembrane helix</keyword>
<reference evidence="8" key="1">
    <citation type="submission" date="2019-05" db="EMBL/GenBank/DDBJ databases">
        <title>Complete genome sequencing of Dialister sp. strain 5BBH33.</title>
        <authorList>
            <person name="Sakamoto M."/>
            <person name="Murakami T."/>
            <person name="Mori H."/>
        </authorList>
    </citation>
    <scope>NUCLEOTIDE SEQUENCE [LARGE SCALE GENOMIC DNA]</scope>
    <source>
        <strain evidence="8">5BBH33</strain>
    </source>
</reference>
<dbReference type="Pfam" id="PF08032">
    <property type="entry name" value="SpoU_sub_bind"/>
    <property type="match status" value="1"/>
</dbReference>
<evidence type="ECO:0000259" key="5">
    <source>
        <dbReference type="Pfam" id="PF00588"/>
    </source>
</evidence>
<keyword evidence="2" id="KW-0489">Methyltransferase</keyword>
<dbReference type="GO" id="GO:0008173">
    <property type="term" value="F:RNA methyltransferase activity"/>
    <property type="evidence" value="ECO:0007669"/>
    <property type="project" value="InterPro"/>
</dbReference>
<dbReference type="InterPro" id="IPR013123">
    <property type="entry name" value="SpoU_subst-bd"/>
</dbReference>
<evidence type="ECO:0000259" key="6">
    <source>
        <dbReference type="Pfam" id="PF08032"/>
    </source>
</evidence>
<organism evidence="7 8">
    <name type="scientific">Dialister hominis</name>
    <dbReference type="NCBI Taxonomy" id="2582419"/>
    <lineage>
        <taxon>Bacteria</taxon>
        <taxon>Bacillati</taxon>
        <taxon>Bacillota</taxon>
        <taxon>Negativicutes</taxon>
        <taxon>Veillonellales</taxon>
        <taxon>Veillonellaceae</taxon>
        <taxon>Dialister</taxon>
    </lineage>
</organism>
<dbReference type="EMBL" id="AP019697">
    <property type="protein sequence ID" value="BBK25035.1"/>
    <property type="molecule type" value="Genomic_DNA"/>
</dbReference>
<feature type="transmembrane region" description="Helical" evidence="4">
    <location>
        <begin position="204"/>
        <end position="227"/>
    </location>
</feature>
<evidence type="ECO:0000313" key="7">
    <source>
        <dbReference type="EMBL" id="BBK25035.1"/>
    </source>
</evidence>
<dbReference type="GO" id="GO:0032259">
    <property type="term" value="P:methylation"/>
    <property type="evidence" value="ECO:0007669"/>
    <property type="project" value="UniProtKB-KW"/>
</dbReference>
<evidence type="ECO:0008006" key="9">
    <source>
        <dbReference type="Google" id="ProtNLM"/>
    </source>
</evidence>
<evidence type="ECO:0000256" key="4">
    <source>
        <dbReference type="SAM" id="Phobius"/>
    </source>
</evidence>
<keyword evidence="8" id="KW-1185">Reference proteome</keyword>
<dbReference type="Proteomes" id="UP000320585">
    <property type="component" value="Chromosome"/>
</dbReference>
<dbReference type="GO" id="GO:0003723">
    <property type="term" value="F:RNA binding"/>
    <property type="evidence" value="ECO:0007669"/>
    <property type="project" value="InterPro"/>
</dbReference>
<dbReference type="PANTHER" id="PTHR43191:SF2">
    <property type="entry name" value="RRNA METHYLTRANSFERASE 3, MITOCHONDRIAL"/>
    <property type="match status" value="1"/>
</dbReference>
<keyword evidence="3" id="KW-0808">Transferase</keyword>
<dbReference type="InterPro" id="IPR051259">
    <property type="entry name" value="rRNA_Methyltransferase"/>
</dbReference>
<name>A0A8D4UU91_9FIRM</name>
<dbReference type="InterPro" id="IPR001537">
    <property type="entry name" value="SpoU_MeTrfase"/>
</dbReference>
<sequence length="229" mass="25278">MEGIRSVYDANDLGIEDCICFFTARYADDSNLNQFFERAKILHWKLLLIDDKLMKLISSTEHSQGILLIVKKEVPDPARLKNPMKGRYVLLDSIQDPGNIGTIIRTAAAAEVKGILLTKGCTDAYSDKAVRSSMGSILRIPVYENISLEFLQDLKKSGISFIGTALKNALPYKEANVPEDCIFVFGNEGDGISPEILAMTDFNVYIPIAGVESLNVAIASAIILFHFKD</sequence>
<evidence type="ECO:0000313" key="8">
    <source>
        <dbReference type="Proteomes" id="UP000320585"/>
    </source>
</evidence>
<dbReference type="SUPFAM" id="SSF55315">
    <property type="entry name" value="L30e-like"/>
    <property type="match status" value="1"/>
</dbReference>
<accession>A0A8D4UU91</accession>
<evidence type="ECO:0000256" key="2">
    <source>
        <dbReference type="ARBA" id="ARBA00022603"/>
    </source>
</evidence>
<evidence type="ECO:0000256" key="1">
    <source>
        <dbReference type="ARBA" id="ARBA00007228"/>
    </source>
</evidence>
<dbReference type="AlphaFoldDB" id="A0A8D4UU91"/>
<feature type="domain" description="RNA 2-O ribose methyltransferase substrate binding" evidence="6">
    <location>
        <begin position="2"/>
        <end position="72"/>
    </location>
</feature>
<dbReference type="Gene3D" id="3.40.1280.10">
    <property type="match status" value="1"/>
</dbReference>
<gene>
    <name evidence="7" type="ORF">Dia5BBH33_09700</name>
</gene>
<keyword evidence="4" id="KW-0812">Transmembrane</keyword>
<feature type="domain" description="tRNA/rRNA methyltransferase SpoU type" evidence="5">
    <location>
        <begin position="88"/>
        <end position="225"/>
    </location>
</feature>
<dbReference type="Pfam" id="PF00588">
    <property type="entry name" value="SpoU_methylase"/>
    <property type="match status" value="1"/>
</dbReference>
<dbReference type="PANTHER" id="PTHR43191">
    <property type="entry name" value="RRNA METHYLTRANSFERASE 3"/>
    <property type="match status" value="1"/>
</dbReference>
<dbReference type="KEGG" id="dho:Dia5BBH33_09700"/>
<dbReference type="GO" id="GO:0005737">
    <property type="term" value="C:cytoplasm"/>
    <property type="evidence" value="ECO:0007669"/>
    <property type="project" value="UniProtKB-ARBA"/>
</dbReference>
<protein>
    <recommendedName>
        <fullName evidence="9">RNA methyltransferase</fullName>
    </recommendedName>
</protein>
<dbReference type="InterPro" id="IPR029026">
    <property type="entry name" value="tRNA_m1G_MTases_N"/>
</dbReference>
<dbReference type="SUPFAM" id="SSF75217">
    <property type="entry name" value="alpha/beta knot"/>
    <property type="match status" value="1"/>
</dbReference>